<protein>
    <submittedName>
        <fullName evidence="2">Immunity 63 family protein</fullName>
    </submittedName>
</protein>
<accession>A0ABS5Z374</accession>
<dbReference type="Proteomes" id="UP001519654">
    <property type="component" value="Unassembled WGS sequence"/>
</dbReference>
<evidence type="ECO:0000259" key="1">
    <source>
        <dbReference type="Pfam" id="PF15599"/>
    </source>
</evidence>
<dbReference type="Pfam" id="PF15599">
    <property type="entry name" value="Imm63"/>
    <property type="match status" value="1"/>
</dbReference>
<sequence>MKMFRRDAGPGQSAYGMEVLRGEVARLGASIGVAPADLVAFEPNDTGHPYVLVDSDGVYHWMIVERGVVVEDRTTTSRDELLSWAFAGLL</sequence>
<reference evidence="2 3" key="1">
    <citation type="submission" date="2021-06" db="EMBL/GenBank/DDBJ databases">
        <title>Actinoplanes lichenicola sp. nov., and Actinoplanes ovalisporus sp. nov., isolated from lichen in Thailand.</title>
        <authorList>
            <person name="Saeng-In P."/>
            <person name="Kanchanasin P."/>
            <person name="Yuki M."/>
            <person name="Kudo T."/>
            <person name="Ohkuma M."/>
            <person name="Phongsopitanun W."/>
            <person name="Tanasupawat S."/>
        </authorList>
    </citation>
    <scope>NUCLEOTIDE SEQUENCE [LARGE SCALE GENOMIC DNA]</scope>
    <source>
        <strain evidence="2 3">NBRC 110975</strain>
    </source>
</reference>
<evidence type="ECO:0000313" key="3">
    <source>
        <dbReference type="Proteomes" id="UP001519654"/>
    </source>
</evidence>
<dbReference type="InterPro" id="IPR028952">
    <property type="entry name" value="Imm63"/>
</dbReference>
<gene>
    <name evidence="2" type="ORF">KOI35_42300</name>
</gene>
<organism evidence="2 3">
    <name type="scientific">Paractinoplanes bogorensis</name>
    <dbReference type="NCBI Taxonomy" id="1610840"/>
    <lineage>
        <taxon>Bacteria</taxon>
        <taxon>Bacillati</taxon>
        <taxon>Actinomycetota</taxon>
        <taxon>Actinomycetes</taxon>
        <taxon>Micromonosporales</taxon>
        <taxon>Micromonosporaceae</taxon>
        <taxon>Paractinoplanes</taxon>
    </lineage>
</organism>
<dbReference type="EMBL" id="JAHKKG010000018">
    <property type="protein sequence ID" value="MBU2670154.1"/>
    <property type="molecule type" value="Genomic_DNA"/>
</dbReference>
<evidence type="ECO:0000313" key="2">
    <source>
        <dbReference type="EMBL" id="MBU2670154.1"/>
    </source>
</evidence>
<proteinExistence type="predicted"/>
<keyword evidence="3" id="KW-1185">Reference proteome</keyword>
<dbReference type="RefSeq" id="WP_215795382.1">
    <property type="nucleotide sequence ID" value="NZ_JAHKKG010000018.1"/>
</dbReference>
<feature type="domain" description="Immunity protein 63" evidence="1">
    <location>
        <begin position="56"/>
        <end position="88"/>
    </location>
</feature>
<name>A0ABS5Z374_9ACTN</name>
<comment type="caution">
    <text evidence="2">The sequence shown here is derived from an EMBL/GenBank/DDBJ whole genome shotgun (WGS) entry which is preliminary data.</text>
</comment>